<dbReference type="GO" id="GO:0016705">
    <property type="term" value="F:oxidoreductase activity, acting on paired donors, with incorporation or reduction of molecular oxygen"/>
    <property type="evidence" value="ECO:0007669"/>
    <property type="project" value="InterPro"/>
</dbReference>
<dbReference type="RefSeq" id="WP_093574923.1">
    <property type="nucleotide sequence ID" value="NZ_FOWC01000007.1"/>
</dbReference>
<evidence type="ECO:0000313" key="3">
    <source>
        <dbReference type="EMBL" id="SFP84133.1"/>
    </source>
</evidence>
<dbReference type="InterPro" id="IPR036661">
    <property type="entry name" value="Luciferase-like_sf"/>
</dbReference>
<dbReference type="PANTHER" id="PTHR43244">
    <property type="match status" value="1"/>
</dbReference>
<organism evidence="3 4">
    <name type="scientific">Amycolatopsis rubida</name>
    <dbReference type="NCBI Taxonomy" id="112413"/>
    <lineage>
        <taxon>Bacteria</taxon>
        <taxon>Bacillati</taxon>
        <taxon>Actinomycetota</taxon>
        <taxon>Actinomycetes</taxon>
        <taxon>Pseudonocardiales</taxon>
        <taxon>Pseudonocardiaceae</taxon>
        <taxon>Amycolatopsis</taxon>
    </lineage>
</organism>
<protein>
    <submittedName>
        <fullName evidence="3">Probable F420-dependent oxidoreductase, Rv3520c family</fullName>
    </submittedName>
</protein>
<dbReference type="InterPro" id="IPR011251">
    <property type="entry name" value="Luciferase-like_dom"/>
</dbReference>
<evidence type="ECO:0000259" key="2">
    <source>
        <dbReference type="Pfam" id="PF00296"/>
    </source>
</evidence>
<gene>
    <name evidence="3" type="ORF">SAMN05421854_107158</name>
</gene>
<dbReference type="OrthoDB" id="3457164at2"/>
<reference evidence="3 4" key="1">
    <citation type="submission" date="2016-10" db="EMBL/GenBank/DDBJ databases">
        <authorList>
            <person name="de Groot N.N."/>
        </authorList>
    </citation>
    <scope>NUCLEOTIDE SEQUENCE [LARGE SCALE GENOMIC DNA]</scope>
    <source>
        <strain evidence="3 4">DSM 44637</strain>
    </source>
</reference>
<keyword evidence="1" id="KW-0560">Oxidoreductase</keyword>
<dbReference type="AlphaFoldDB" id="A0A1I5TM77"/>
<dbReference type="EMBL" id="FOWC01000007">
    <property type="protein sequence ID" value="SFP84133.1"/>
    <property type="molecule type" value="Genomic_DNA"/>
</dbReference>
<accession>A0A1I5TM77</accession>
<dbReference type="InterPro" id="IPR050564">
    <property type="entry name" value="F420-G6PD/mer"/>
</dbReference>
<dbReference type="PANTHER" id="PTHR43244:SF1">
    <property type="entry name" value="5,10-METHYLENETETRAHYDROMETHANOPTERIN REDUCTASE"/>
    <property type="match status" value="1"/>
</dbReference>
<evidence type="ECO:0000256" key="1">
    <source>
        <dbReference type="ARBA" id="ARBA00023002"/>
    </source>
</evidence>
<sequence>MRLGVSVSYLKAVALAREAERLGYDFVLVPEGFRSDAPTVLGLIAGATERIGLVSGVMQLPARSPGVTALTAATLDSLTGGRFSLGLGVSNPDTSEGWYGTRFDQPLARMREYVEIVRMALRRETVRYNGEHFRLPPTARAGEPLRIFAEPSGKGVPILQAAVGPASMRLCGEISDGWIGVFRTPEQLPAVLSELLAGRRRAGNDLKSFEVLLTLPIGVGEPRDAARPVAAYLAHFLGMGDRETNLYQGIAARLGFEEEAGQVRDRYRSGDREGAAAAVPLEFIDQIALLGPVPRIARRMRAYAEAGVTALSVTPFDAAVDEQRAAVRAAATAFAEADLGASPQIDREEIEHVRLV</sequence>
<proteinExistence type="predicted"/>
<dbReference type="SUPFAM" id="SSF51679">
    <property type="entry name" value="Bacterial luciferase-like"/>
    <property type="match status" value="1"/>
</dbReference>
<name>A0A1I5TM77_9PSEU</name>
<dbReference type="CDD" id="cd01097">
    <property type="entry name" value="Tetrahydromethanopterin_reductase"/>
    <property type="match status" value="1"/>
</dbReference>
<dbReference type="Gene3D" id="3.20.20.30">
    <property type="entry name" value="Luciferase-like domain"/>
    <property type="match status" value="1"/>
</dbReference>
<dbReference type="STRING" id="112413.SAMN05421854_107158"/>
<dbReference type="Pfam" id="PF00296">
    <property type="entry name" value="Bac_luciferase"/>
    <property type="match status" value="1"/>
</dbReference>
<evidence type="ECO:0000313" key="4">
    <source>
        <dbReference type="Proteomes" id="UP000199137"/>
    </source>
</evidence>
<dbReference type="Proteomes" id="UP000199137">
    <property type="component" value="Unassembled WGS sequence"/>
</dbReference>
<feature type="domain" description="Luciferase-like" evidence="2">
    <location>
        <begin position="10"/>
        <end position="309"/>
    </location>
</feature>